<feature type="domain" description="N-acetyltransferase" evidence="1">
    <location>
        <begin position="7"/>
        <end position="144"/>
    </location>
</feature>
<evidence type="ECO:0000313" key="2">
    <source>
        <dbReference type="EMBL" id="GGF20293.1"/>
    </source>
</evidence>
<reference evidence="3" key="1">
    <citation type="journal article" date="2019" name="Int. J. Syst. Evol. Microbiol.">
        <title>The Global Catalogue of Microorganisms (GCM) 10K type strain sequencing project: providing services to taxonomists for standard genome sequencing and annotation.</title>
        <authorList>
            <consortium name="The Broad Institute Genomics Platform"/>
            <consortium name="The Broad Institute Genome Sequencing Center for Infectious Disease"/>
            <person name="Wu L."/>
            <person name="Ma J."/>
        </authorList>
    </citation>
    <scope>NUCLEOTIDE SEQUENCE [LARGE SCALE GENOMIC DNA]</scope>
    <source>
        <strain evidence="3">CCM 7855</strain>
    </source>
</reference>
<keyword evidence="3" id="KW-1185">Reference proteome</keyword>
<evidence type="ECO:0000259" key="1">
    <source>
        <dbReference type="PROSITE" id="PS51186"/>
    </source>
</evidence>
<organism evidence="2 3">
    <name type="scientific">Williamsia phyllosphaerae</name>
    <dbReference type="NCBI Taxonomy" id="885042"/>
    <lineage>
        <taxon>Bacteria</taxon>
        <taxon>Bacillati</taxon>
        <taxon>Actinomycetota</taxon>
        <taxon>Actinomycetes</taxon>
        <taxon>Mycobacteriales</taxon>
        <taxon>Nocardiaceae</taxon>
        <taxon>Williamsia</taxon>
    </lineage>
</organism>
<comment type="caution">
    <text evidence="2">The sequence shown here is derived from an EMBL/GenBank/DDBJ whole genome shotgun (WGS) entry which is preliminary data.</text>
</comment>
<evidence type="ECO:0000313" key="3">
    <source>
        <dbReference type="Proteomes" id="UP000632454"/>
    </source>
</evidence>
<dbReference type="CDD" id="cd04301">
    <property type="entry name" value="NAT_SF"/>
    <property type="match status" value="1"/>
</dbReference>
<dbReference type="SUPFAM" id="SSF55729">
    <property type="entry name" value="Acyl-CoA N-acyltransferases (Nat)"/>
    <property type="match status" value="1"/>
</dbReference>
<sequence>MNSVHHAPLAQVDQHTLYRIMALRVAVFVHEQRIIDEIELDGADLLPTTELFWMADDDGEVTATLRVLVDDGVHIGRVATAASARGRGRAGQLITAALQAYPGAVEISAQAHLEAWYGRFGFVRAGENYLDAGIPHVRMILTPR</sequence>
<gene>
    <name evidence="2" type="ORF">GCM10007298_15350</name>
</gene>
<accession>A0ABQ1UKJ1</accession>
<dbReference type="InterPro" id="IPR016181">
    <property type="entry name" value="Acyl_CoA_acyltransferase"/>
</dbReference>
<dbReference type="InterPro" id="IPR000182">
    <property type="entry name" value="GNAT_dom"/>
</dbReference>
<dbReference type="EMBL" id="BMCS01000001">
    <property type="protein sequence ID" value="GGF20293.1"/>
    <property type="molecule type" value="Genomic_DNA"/>
</dbReference>
<dbReference type="Gene3D" id="3.40.630.30">
    <property type="match status" value="1"/>
</dbReference>
<dbReference type="RefSeq" id="WP_188488402.1">
    <property type="nucleotide sequence ID" value="NZ_BMCS01000001.1"/>
</dbReference>
<dbReference type="PROSITE" id="PS51186">
    <property type="entry name" value="GNAT"/>
    <property type="match status" value="1"/>
</dbReference>
<protein>
    <submittedName>
        <fullName evidence="2">GNAT family N-acetyltransferase</fullName>
    </submittedName>
</protein>
<proteinExistence type="predicted"/>
<dbReference type="Pfam" id="PF13673">
    <property type="entry name" value="Acetyltransf_10"/>
    <property type="match status" value="1"/>
</dbReference>
<dbReference type="Proteomes" id="UP000632454">
    <property type="component" value="Unassembled WGS sequence"/>
</dbReference>
<name>A0ABQ1UKJ1_9NOCA</name>